<reference evidence="2" key="1">
    <citation type="submission" date="2015-07" db="EMBL/GenBank/DDBJ databases">
        <authorList>
            <person name="Zylicz-Stachula A."/>
            <person name="Jezewska-Frackowiak J."/>
            <person name="Czajkowska E."/>
            <person name="Skowron P.M."/>
        </authorList>
    </citation>
    <scope>NUCLEOTIDE SEQUENCE [LARGE SCALE GENOMIC DNA]</scope>
    <source>
        <strain evidence="2">ATCC 25104 / DSM 625 / JCM 10724 / NBRC 103206 / NCIMB 11243 / YT-1</strain>
    </source>
</reference>
<evidence type="ECO:0000313" key="1">
    <source>
        <dbReference type="EMBL" id="KOX89024.1"/>
    </source>
</evidence>
<dbReference type="Proteomes" id="UP000037685">
    <property type="component" value="Unassembled WGS sequence"/>
</dbReference>
<dbReference type="PATRIC" id="fig|271.14.peg.261"/>
<dbReference type="EMBL" id="LHCI01000106">
    <property type="protein sequence ID" value="KOX89024.1"/>
    <property type="molecule type" value="Genomic_DNA"/>
</dbReference>
<proteinExistence type="predicted"/>
<dbReference type="AlphaFoldDB" id="A0A0N0BL42"/>
<evidence type="ECO:0000313" key="2">
    <source>
        <dbReference type="Proteomes" id="UP000037685"/>
    </source>
</evidence>
<evidence type="ECO:0008006" key="3">
    <source>
        <dbReference type="Google" id="ProtNLM"/>
    </source>
</evidence>
<dbReference type="RefSeq" id="WP_053766954.1">
    <property type="nucleotide sequence ID" value="NZ_LHCI01000106.1"/>
</dbReference>
<protein>
    <recommendedName>
        <fullName evidence="3">Flagellin N-methylase</fullName>
    </recommendedName>
</protein>
<gene>
    <name evidence="1" type="ORF">BVI061214_00168</name>
</gene>
<accession>A0A0N0BL42</accession>
<sequence length="201" mass="22535">MTPEEAWRALEEDLADYLERKGVVPSCRAGCFACCFGLVTLSRLEGLALLPHLTPLQKARLLEEGPRRLALLKEGKDDPHFPSRFFQSRTPCPLLEGGLCGVYPQRPLACRGLLTEGDPRLCAPEATPPKGHFLPVPWRMARLRMEALWEEERRRFGHALIGELASLLYLLLKGLPQDREGVEALLQELGVLGGRWGYQVL</sequence>
<organism evidence="1 2">
    <name type="scientific">Thermus aquaticus</name>
    <dbReference type="NCBI Taxonomy" id="271"/>
    <lineage>
        <taxon>Bacteria</taxon>
        <taxon>Thermotogati</taxon>
        <taxon>Deinococcota</taxon>
        <taxon>Deinococci</taxon>
        <taxon>Thermales</taxon>
        <taxon>Thermaceae</taxon>
        <taxon>Thermus</taxon>
    </lineage>
</organism>
<comment type="caution">
    <text evidence="1">The sequence shown here is derived from an EMBL/GenBank/DDBJ whole genome shotgun (WGS) entry which is preliminary data.</text>
</comment>
<name>A0A0N0BL42_THEAQ</name>